<reference evidence="3" key="1">
    <citation type="journal article" date="2020" name="J Insects Food Feed">
        <title>The yellow mealworm (Tenebrio molitor) genome: a resource for the emerging insects as food and feed industry.</title>
        <authorList>
            <person name="Eriksson T."/>
            <person name="Andere A."/>
            <person name="Kelstrup H."/>
            <person name="Emery V."/>
            <person name="Picard C."/>
        </authorList>
    </citation>
    <scope>NUCLEOTIDE SEQUENCE</scope>
    <source>
        <strain evidence="3">Stoneville</strain>
        <tissue evidence="3">Whole head</tissue>
    </source>
</reference>
<evidence type="ECO:0000313" key="3">
    <source>
        <dbReference type="EMBL" id="KAH0821787.1"/>
    </source>
</evidence>
<feature type="compositionally biased region" description="Basic and acidic residues" evidence="1">
    <location>
        <begin position="172"/>
        <end position="189"/>
    </location>
</feature>
<dbReference type="AlphaFoldDB" id="A0A8J6HX02"/>
<accession>A0A8J6HX02</accession>
<feature type="domain" description="C2H2-type" evidence="2">
    <location>
        <begin position="79"/>
        <end position="100"/>
    </location>
</feature>
<dbReference type="Proteomes" id="UP000719412">
    <property type="component" value="Unassembled WGS sequence"/>
</dbReference>
<feature type="region of interest" description="Disordered" evidence="1">
    <location>
        <begin position="149"/>
        <end position="336"/>
    </location>
</feature>
<proteinExistence type="predicted"/>
<feature type="compositionally biased region" description="Polar residues" evidence="1">
    <location>
        <begin position="248"/>
        <end position="261"/>
    </location>
</feature>
<dbReference type="PROSITE" id="PS00028">
    <property type="entry name" value="ZINC_FINGER_C2H2_1"/>
    <property type="match status" value="1"/>
</dbReference>
<organism evidence="3 4">
    <name type="scientific">Tenebrio molitor</name>
    <name type="common">Yellow mealworm beetle</name>
    <dbReference type="NCBI Taxonomy" id="7067"/>
    <lineage>
        <taxon>Eukaryota</taxon>
        <taxon>Metazoa</taxon>
        <taxon>Ecdysozoa</taxon>
        <taxon>Arthropoda</taxon>
        <taxon>Hexapoda</taxon>
        <taxon>Insecta</taxon>
        <taxon>Pterygota</taxon>
        <taxon>Neoptera</taxon>
        <taxon>Endopterygota</taxon>
        <taxon>Coleoptera</taxon>
        <taxon>Polyphaga</taxon>
        <taxon>Cucujiformia</taxon>
        <taxon>Tenebrionidae</taxon>
        <taxon>Tenebrio</taxon>
    </lineage>
</organism>
<comment type="caution">
    <text evidence="3">The sequence shown here is derived from an EMBL/GenBank/DDBJ whole genome shotgun (WGS) entry which is preliminary data.</text>
</comment>
<sequence length="336" mass="37299">MSASRDANHKTLGDRPNTHEASPRQALTPRRLFIQCAPSQTNVRLWSRAALFSANDVTEVTKRSLRLQKDCGARDTSKCQFCDARYPTFPGVRQHKRLAHPEQESEAKLSEAESTLLENIALVEAKSIKAVGFYKDMLEKARKELARAIGQDSPSRQVMRDGVIKTASSKIPCRETADSTKTEGSDARPRPNTRSGKPKSTQKPESVRAAKNEPKPSNAEFSPPSRQTKKRLEVEASRCPRGTGAGFPSSNDHNNAEQSPIVSRRILRSTDQRNKETARATTTTRQRLSQSLQQNEHAESQRSIGPGRSHTIGETPRLQQSVRCASPKGRRGPLRC</sequence>
<evidence type="ECO:0000313" key="4">
    <source>
        <dbReference type="Proteomes" id="UP000719412"/>
    </source>
</evidence>
<evidence type="ECO:0000259" key="2">
    <source>
        <dbReference type="PROSITE" id="PS00028"/>
    </source>
</evidence>
<gene>
    <name evidence="3" type="ORF">GEV33_001004</name>
</gene>
<feature type="compositionally biased region" description="Basic and acidic residues" evidence="1">
    <location>
        <begin position="268"/>
        <end position="278"/>
    </location>
</feature>
<keyword evidence="4" id="KW-1185">Reference proteome</keyword>
<protein>
    <recommendedName>
        <fullName evidence="2">C2H2-type domain-containing protein</fullName>
    </recommendedName>
</protein>
<feature type="compositionally biased region" description="Polar residues" evidence="1">
    <location>
        <begin position="192"/>
        <end position="204"/>
    </location>
</feature>
<name>A0A8J6HX02_TENMO</name>
<feature type="compositionally biased region" description="Basic and acidic residues" evidence="1">
    <location>
        <begin position="1"/>
        <end position="22"/>
    </location>
</feature>
<feature type="compositionally biased region" description="Basic and acidic residues" evidence="1">
    <location>
        <begin position="205"/>
        <end position="214"/>
    </location>
</feature>
<dbReference type="InterPro" id="IPR013087">
    <property type="entry name" value="Znf_C2H2_type"/>
</dbReference>
<feature type="region of interest" description="Disordered" evidence="1">
    <location>
        <begin position="1"/>
        <end position="26"/>
    </location>
</feature>
<feature type="compositionally biased region" description="Low complexity" evidence="1">
    <location>
        <begin position="279"/>
        <end position="294"/>
    </location>
</feature>
<reference evidence="3" key="2">
    <citation type="submission" date="2021-08" db="EMBL/GenBank/DDBJ databases">
        <authorList>
            <person name="Eriksson T."/>
        </authorList>
    </citation>
    <scope>NUCLEOTIDE SEQUENCE</scope>
    <source>
        <strain evidence="3">Stoneville</strain>
        <tissue evidence="3">Whole head</tissue>
    </source>
</reference>
<evidence type="ECO:0000256" key="1">
    <source>
        <dbReference type="SAM" id="MobiDB-lite"/>
    </source>
</evidence>
<dbReference type="EMBL" id="JABDTM020006119">
    <property type="protein sequence ID" value="KAH0821787.1"/>
    <property type="molecule type" value="Genomic_DNA"/>
</dbReference>